<dbReference type="Proteomes" id="UP000479710">
    <property type="component" value="Unassembled WGS sequence"/>
</dbReference>
<evidence type="ECO:0000256" key="1">
    <source>
        <dbReference type="SAM" id="MobiDB-lite"/>
    </source>
</evidence>
<accession>A0A6G1CH36</accession>
<comment type="caution">
    <text evidence="2">The sequence shown here is derived from an EMBL/GenBank/DDBJ whole genome shotgun (WGS) entry which is preliminary data.</text>
</comment>
<proteinExistence type="predicted"/>
<dbReference type="EMBL" id="SPHZ02000009">
    <property type="protein sequence ID" value="KAF0899361.1"/>
    <property type="molecule type" value="Genomic_DNA"/>
</dbReference>
<sequence>METAASRGHGDLAGVAGRQTSRSRWLVQSSPAAATWNIADICRRRALKSSMNQCWDDRCIRQGQEGVTRSVATVAARR</sequence>
<evidence type="ECO:0000313" key="3">
    <source>
        <dbReference type="Proteomes" id="UP000479710"/>
    </source>
</evidence>
<protein>
    <submittedName>
        <fullName evidence="2">Uncharacterized protein</fullName>
    </submittedName>
</protein>
<feature type="region of interest" description="Disordered" evidence="1">
    <location>
        <begin position="1"/>
        <end position="20"/>
    </location>
</feature>
<dbReference type="AlphaFoldDB" id="A0A6G1CH36"/>
<organism evidence="2 3">
    <name type="scientific">Oryza meyeriana var. granulata</name>
    <dbReference type="NCBI Taxonomy" id="110450"/>
    <lineage>
        <taxon>Eukaryota</taxon>
        <taxon>Viridiplantae</taxon>
        <taxon>Streptophyta</taxon>
        <taxon>Embryophyta</taxon>
        <taxon>Tracheophyta</taxon>
        <taxon>Spermatophyta</taxon>
        <taxon>Magnoliopsida</taxon>
        <taxon>Liliopsida</taxon>
        <taxon>Poales</taxon>
        <taxon>Poaceae</taxon>
        <taxon>BOP clade</taxon>
        <taxon>Oryzoideae</taxon>
        <taxon>Oryzeae</taxon>
        <taxon>Oryzinae</taxon>
        <taxon>Oryza</taxon>
        <taxon>Oryza meyeriana</taxon>
    </lineage>
</organism>
<evidence type="ECO:0000313" key="2">
    <source>
        <dbReference type="EMBL" id="KAF0899361.1"/>
    </source>
</evidence>
<keyword evidence="3" id="KW-1185">Reference proteome</keyword>
<name>A0A6G1CH36_9ORYZ</name>
<gene>
    <name evidence="2" type="ORF">E2562_018247</name>
</gene>
<reference evidence="2 3" key="1">
    <citation type="submission" date="2019-11" db="EMBL/GenBank/DDBJ databases">
        <title>Whole genome sequence of Oryza granulata.</title>
        <authorList>
            <person name="Li W."/>
        </authorList>
    </citation>
    <scope>NUCLEOTIDE SEQUENCE [LARGE SCALE GENOMIC DNA]</scope>
    <source>
        <strain evidence="3">cv. Menghai</strain>
        <tissue evidence="2">Leaf</tissue>
    </source>
</reference>